<organism evidence="1 2">
    <name type="scientific">Methylobacterium radiotolerans</name>
    <dbReference type="NCBI Taxonomy" id="31998"/>
    <lineage>
        <taxon>Bacteria</taxon>
        <taxon>Pseudomonadati</taxon>
        <taxon>Pseudomonadota</taxon>
        <taxon>Alphaproteobacteria</taxon>
        <taxon>Hyphomicrobiales</taxon>
        <taxon>Methylobacteriaceae</taxon>
        <taxon>Methylobacterium</taxon>
    </lineage>
</organism>
<comment type="caution">
    <text evidence="1">The sequence shown here is derived from an EMBL/GenBank/DDBJ whole genome shotgun (WGS) entry which is preliminary data.</text>
</comment>
<protein>
    <recommendedName>
        <fullName evidence="3">PD-(D/E)XK nuclease superfamily protein</fullName>
    </recommendedName>
</protein>
<evidence type="ECO:0000313" key="1">
    <source>
        <dbReference type="EMBL" id="MEE7457475.1"/>
    </source>
</evidence>
<dbReference type="Proteomes" id="UP001349262">
    <property type="component" value="Unassembled WGS sequence"/>
</dbReference>
<gene>
    <name evidence="1" type="ORF">MRSR164_11990</name>
</gene>
<evidence type="ECO:0008006" key="3">
    <source>
        <dbReference type="Google" id="ProtNLM"/>
    </source>
</evidence>
<dbReference type="EMBL" id="MLBY01000004">
    <property type="protein sequence ID" value="MEE7457475.1"/>
    <property type="molecule type" value="Genomic_DNA"/>
</dbReference>
<keyword evidence="2" id="KW-1185">Reference proteome</keyword>
<evidence type="ECO:0000313" key="2">
    <source>
        <dbReference type="Proteomes" id="UP001349262"/>
    </source>
</evidence>
<reference evidence="1 2" key="1">
    <citation type="journal article" date="2012" name="Genet. Mol. Biol.">
        <title>Analysis of 16S rRNA and mxaF genes revealing insights into Methylobacterium niche-specific plant association.</title>
        <authorList>
            <person name="Dourado M.N."/>
            <person name="Andreote F.D."/>
            <person name="Dini-Andreote F."/>
            <person name="Conti R."/>
            <person name="Araujo J.M."/>
            <person name="Araujo W.L."/>
        </authorList>
    </citation>
    <scope>NUCLEOTIDE SEQUENCE [LARGE SCALE GENOMIC DNA]</scope>
    <source>
        <strain evidence="1 2">SR1.6/4</strain>
    </source>
</reference>
<proteinExistence type="predicted"/>
<name>A0ABU7TA17_9HYPH</name>
<sequence>MADVTRFPRYHQAENVVTNHVMVMLRMLYNASPKLLEGLLQALCADEVTVGPRFSQQVAGAHSVPDGLILQEPLAVFVETKLGSAADPGQLRRHCRTIVDRLPGRKGTYLLSLTAGQRGAIPDEVMEMAQEHGITVVPASFGDLVEQVGQLPVTDLVLREVLQEFTDFVFSQDLVPREDQFLVAMLTGTSWRDNLAHGVYYEPVDRNPKWQRAAFLGLYHDRQVSHVGRIVAAVAAVQDAAGEMTFDDPETGSMDDVRRQAIRDVVSAAQAYYPGLEATRHRYYVVDAFTPTDFRKRTAGGMMGHRYFDIENLSGARLPNRAPGMLAAQALDGRLFD</sequence>
<accession>A0ABU7TA17</accession>